<name>A0ABT3FGM5_9PSED</name>
<evidence type="ECO:0000313" key="3">
    <source>
        <dbReference type="Proteomes" id="UP001061999"/>
    </source>
</evidence>
<reference evidence="2" key="1">
    <citation type="submission" date="2022-07" db="EMBL/GenBank/DDBJ databases">
        <title>Pseudomonas agronomica sp. nov.: a novel bacterium with biotechnological application in the synthesis of biofertilizers from valorized agricultural residues.</title>
        <authorList>
            <person name="Robas M."/>
            <person name="Fernandez V.M."/>
            <person name="Luna L."/>
            <person name="Provanza A."/>
            <person name="Jimenez P.A."/>
        </authorList>
    </citation>
    <scope>NUCLEOTIDE SEQUENCE</scope>
    <source>
        <strain evidence="2">SAICEU22T</strain>
    </source>
</reference>
<accession>A0ABT3FGM5</accession>
<gene>
    <name evidence="2" type="ORF">OC610_27690</name>
</gene>
<evidence type="ECO:0000256" key="1">
    <source>
        <dbReference type="SAM" id="Phobius"/>
    </source>
</evidence>
<keyword evidence="1" id="KW-0812">Transmembrane</keyword>
<evidence type="ECO:0000313" key="2">
    <source>
        <dbReference type="EMBL" id="MCW1248231.1"/>
    </source>
</evidence>
<keyword evidence="1" id="KW-0472">Membrane</keyword>
<dbReference type="Proteomes" id="UP001061999">
    <property type="component" value="Unassembled WGS sequence"/>
</dbReference>
<comment type="caution">
    <text evidence="2">The sequence shown here is derived from an EMBL/GenBank/DDBJ whole genome shotgun (WGS) entry which is preliminary data.</text>
</comment>
<sequence>MSTLINKVLSSRAGYGLTVLRIVVGIVFAAH</sequence>
<keyword evidence="1" id="KW-1133">Transmembrane helix</keyword>
<proteinExistence type="predicted"/>
<feature type="transmembrane region" description="Helical" evidence="1">
    <location>
        <begin position="12"/>
        <end position="30"/>
    </location>
</feature>
<protein>
    <submittedName>
        <fullName evidence="2">DoxX family protein</fullName>
    </submittedName>
</protein>
<keyword evidence="3" id="KW-1185">Reference proteome</keyword>
<feature type="non-terminal residue" evidence="2">
    <location>
        <position position="31"/>
    </location>
</feature>
<organism evidence="2 3">
    <name type="scientific">Pseudomonas agronomica</name>
    <dbReference type="NCBI Taxonomy" id="2979328"/>
    <lineage>
        <taxon>Bacteria</taxon>
        <taxon>Pseudomonadati</taxon>
        <taxon>Pseudomonadota</taxon>
        <taxon>Gammaproteobacteria</taxon>
        <taxon>Pseudomonadales</taxon>
        <taxon>Pseudomonadaceae</taxon>
        <taxon>Pseudomonas</taxon>
    </lineage>
</organism>
<dbReference type="EMBL" id="JAOSHO010000855">
    <property type="protein sequence ID" value="MCW1248231.1"/>
    <property type="molecule type" value="Genomic_DNA"/>
</dbReference>